<sequence>MKQWFKENSTHLIVIAIFIVLVFFYFSPIFGGKTLVQSDVIQAEGSQKELFDYRAKDGHAPLWTNSMFGGMPTYQIWYEHASNVTSYINRGIRAIFPVPTDIVLLYLLGGYFLLSVLRVRPWLAAVGAVALAFTSYNFIYIEAGHVNKAYAIAYMAPIIGAMLLCFRGSRLWGPALLAFFLAMEIRTNHVQITYYLFIAILVYVFIELYHAIRNKELGNFAKAAALQLGAVIIAVLVNASVLFPTYEYSKLTTRGKANIQKVEEGGGSSSGLDRQYAYEWSQGVGENITFLIPNAYGGRSGGVLGEDSEVAKFFKKMGLPEGQAKQIAQQIPTYWGEKMFTSGPWYFGAGVCFLFVLGLIIVKGRIKWWIVGATTLCIFLAFGRHFPLVSDLFFDYFPMYNKFRAVESILVIPALLMPLLAVLAVNELFLRGKEIPNIHKTVLYTFAGVGGFCLLVALMPSLFLDFKNSGHQDYIASISQQLGDQGAGNEFAKALIKDRTSIATGDAYRSFFIVAITFLLVWFYLKNKLSVPVFVAILGIVTLADLWAVDKRYLNNDSFVEERAKTHVVEREVDQLIRLDKDPSYRVMDLTTNPFSDARASYFHKSIGGYHAAKLMRFQEVLEHQFNGAINEDVLDMLNVRYLITRNPQNGAEQIQRRSTAAGNAWFVNKVTFVKDNAQEMQAISSFDPRKEAFVHEEFKNQLNASRLGAPANAEIKLTSYHPDTLRYESTSPNDAFAVFSEVYYDKGWKAYIDGQEVPIIRADYLLRALQIPGGNHTIEFIFAPSSVRISNIVSLIASIVLIGGLVVAVWLTLKRKAKKG</sequence>
<feature type="transmembrane region" description="Helical" evidence="1">
    <location>
        <begin position="192"/>
        <end position="212"/>
    </location>
</feature>
<dbReference type="Proteomes" id="UP000325105">
    <property type="component" value="Unassembled WGS sequence"/>
</dbReference>
<organism evidence="2 3">
    <name type="scientific">Sphingobacterium allocomposti</name>
    <dbReference type="NCBI Taxonomy" id="415956"/>
    <lineage>
        <taxon>Bacteria</taxon>
        <taxon>Pseudomonadati</taxon>
        <taxon>Bacteroidota</taxon>
        <taxon>Sphingobacteriia</taxon>
        <taxon>Sphingobacteriales</taxon>
        <taxon>Sphingobacteriaceae</taxon>
        <taxon>Sphingobacterium</taxon>
    </lineage>
</organism>
<feature type="transmembrane region" description="Helical" evidence="1">
    <location>
        <begin position="224"/>
        <end position="243"/>
    </location>
</feature>
<dbReference type="InterPro" id="IPR018580">
    <property type="entry name" value="Uncharacterised_YfhO"/>
</dbReference>
<feature type="transmembrane region" description="Helical" evidence="1">
    <location>
        <begin position="532"/>
        <end position="549"/>
    </location>
</feature>
<feature type="transmembrane region" description="Helical" evidence="1">
    <location>
        <begin position="345"/>
        <end position="362"/>
    </location>
</feature>
<accession>A0A5S5D823</accession>
<feature type="transmembrane region" description="Helical" evidence="1">
    <location>
        <begin position="369"/>
        <end position="389"/>
    </location>
</feature>
<protein>
    <submittedName>
        <fullName evidence="2">Membrane protein YfhO</fullName>
    </submittedName>
</protein>
<dbReference type="PANTHER" id="PTHR38454">
    <property type="entry name" value="INTEGRAL MEMBRANE PROTEIN-RELATED"/>
    <property type="match status" value="1"/>
</dbReference>
<keyword evidence="3" id="KW-1185">Reference proteome</keyword>
<feature type="transmembrane region" description="Helical" evidence="1">
    <location>
        <begin position="120"/>
        <end position="139"/>
    </location>
</feature>
<keyword evidence="1" id="KW-0472">Membrane</keyword>
<comment type="caution">
    <text evidence="2">The sequence shown here is derived from an EMBL/GenBank/DDBJ whole genome shotgun (WGS) entry which is preliminary data.</text>
</comment>
<feature type="transmembrane region" description="Helical" evidence="1">
    <location>
        <begin position="94"/>
        <end position="114"/>
    </location>
</feature>
<feature type="transmembrane region" description="Helical" evidence="1">
    <location>
        <begin position="793"/>
        <end position="814"/>
    </location>
</feature>
<dbReference type="AlphaFoldDB" id="A0A5S5D823"/>
<dbReference type="EMBL" id="VNHX01000021">
    <property type="protein sequence ID" value="TYP91206.1"/>
    <property type="molecule type" value="Genomic_DNA"/>
</dbReference>
<evidence type="ECO:0000313" key="2">
    <source>
        <dbReference type="EMBL" id="TYP91206.1"/>
    </source>
</evidence>
<feature type="transmembrane region" description="Helical" evidence="1">
    <location>
        <begin position="151"/>
        <end position="172"/>
    </location>
</feature>
<feature type="transmembrane region" description="Helical" evidence="1">
    <location>
        <begin position="12"/>
        <end position="31"/>
    </location>
</feature>
<evidence type="ECO:0000256" key="1">
    <source>
        <dbReference type="SAM" id="Phobius"/>
    </source>
</evidence>
<reference evidence="2 3" key="1">
    <citation type="submission" date="2019-07" db="EMBL/GenBank/DDBJ databases">
        <title>Genomic Encyclopedia of Archaeal and Bacterial Type Strains, Phase II (KMG-II): from individual species to whole genera.</title>
        <authorList>
            <person name="Goeker M."/>
        </authorList>
    </citation>
    <scope>NUCLEOTIDE SEQUENCE [LARGE SCALE GENOMIC DNA]</scope>
    <source>
        <strain evidence="2 3">DSM 18850</strain>
    </source>
</reference>
<evidence type="ECO:0000313" key="3">
    <source>
        <dbReference type="Proteomes" id="UP000325105"/>
    </source>
</evidence>
<dbReference type="OrthoDB" id="9772884at2"/>
<keyword evidence="1" id="KW-1133">Transmembrane helix</keyword>
<feature type="transmembrane region" description="Helical" evidence="1">
    <location>
        <begin position="442"/>
        <end position="464"/>
    </location>
</feature>
<feature type="transmembrane region" description="Helical" evidence="1">
    <location>
        <begin position="507"/>
        <end position="525"/>
    </location>
</feature>
<dbReference type="Pfam" id="PF09586">
    <property type="entry name" value="YfhO"/>
    <property type="match status" value="1"/>
</dbReference>
<gene>
    <name evidence="2" type="ORF">BC792_12148</name>
</gene>
<proteinExistence type="predicted"/>
<keyword evidence="1" id="KW-0812">Transmembrane</keyword>
<dbReference type="RefSeq" id="WP_148909696.1">
    <property type="nucleotide sequence ID" value="NZ_VNHX01000021.1"/>
</dbReference>
<name>A0A5S5D823_9SPHI</name>
<feature type="transmembrane region" description="Helical" evidence="1">
    <location>
        <begin position="409"/>
        <end position="430"/>
    </location>
</feature>
<dbReference type="PANTHER" id="PTHR38454:SF1">
    <property type="entry name" value="INTEGRAL MEMBRANE PROTEIN"/>
    <property type="match status" value="1"/>
</dbReference>